<dbReference type="AlphaFoldDB" id="A0A3S0B4W0"/>
<sequence length="60" mass="6701">MSISVKEVLAQKGIHPTDEHLEKIEAKWAEIQQLKQGLENMNLNDADIALRNIPGGDHIV</sequence>
<dbReference type="EMBL" id="RXHJ01000006">
    <property type="protein sequence ID" value="RSZ63931.1"/>
    <property type="molecule type" value="Genomic_DNA"/>
</dbReference>
<name>A0A3S0B4W0_9CORY</name>
<keyword evidence="2" id="KW-1185">Reference proteome</keyword>
<evidence type="ECO:0000313" key="1">
    <source>
        <dbReference type="EMBL" id="RSZ63931.1"/>
    </source>
</evidence>
<protein>
    <submittedName>
        <fullName evidence="1">Uncharacterized protein</fullName>
    </submittedName>
</protein>
<dbReference type="RefSeq" id="WP_126120564.1">
    <property type="nucleotide sequence ID" value="NZ_RXHJ01000006.1"/>
</dbReference>
<dbReference type="Proteomes" id="UP000274907">
    <property type="component" value="Unassembled WGS sequence"/>
</dbReference>
<evidence type="ECO:0000313" key="2">
    <source>
        <dbReference type="Proteomes" id="UP000274907"/>
    </source>
</evidence>
<organism evidence="1 2">
    <name type="scientific">Corynebacterium hylobatis</name>
    <dbReference type="NCBI Taxonomy" id="1859290"/>
    <lineage>
        <taxon>Bacteria</taxon>
        <taxon>Bacillati</taxon>
        <taxon>Actinomycetota</taxon>
        <taxon>Actinomycetes</taxon>
        <taxon>Mycobacteriales</taxon>
        <taxon>Corynebacteriaceae</taxon>
        <taxon>Corynebacterium</taxon>
    </lineage>
</organism>
<gene>
    <name evidence="1" type="ORF">EAH68_06795</name>
</gene>
<proteinExistence type="predicted"/>
<accession>A0A3S0B4W0</accession>
<dbReference type="OrthoDB" id="6711169at2"/>
<reference evidence="1 2" key="1">
    <citation type="submission" date="2018-12" db="EMBL/GenBank/DDBJ databases">
        <title>YIM 101343 draft genome.</title>
        <authorList>
            <person name="Chen X."/>
        </authorList>
    </citation>
    <scope>NUCLEOTIDE SEQUENCE [LARGE SCALE GENOMIC DNA]</scope>
    <source>
        <strain evidence="1 2">YIM 101343</strain>
    </source>
</reference>
<comment type="caution">
    <text evidence="1">The sequence shown here is derived from an EMBL/GenBank/DDBJ whole genome shotgun (WGS) entry which is preliminary data.</text>
</comment>